<dbReference type="EC" id="3.4.19.12" evidence="2"/>
<evidence type="ECO:0000313" key="11">
    <source>
        <dbReference type="EMBL" id="KZT27616.1"/>
    </source>
</evidence>
<feature type="domain" description="DUF3645" evidence="9">
    <location>
        <begin position="2382"/>
        <end position="2414"/>
    </location>
</feature>
<dbReference type="InParanoid" id="A0A165U464"/>
<dbReference type="InterPro" id="IPR022099">
    <property type="entry name" value="DUF3638"/>
</dbReference>
<keyword evidence="6" id="KW-0788">Thiol protease</keyword>
<accession>A0A165U464</accession>
<keyword evidence="5" id="KW-0378">Hydrolase</keyword>
<dbReference type="OrthoDB" id="3182339at2759"/>
<dbReference type="InterPro" id="IPR051346">
    <property type="entry name" value="OTU_Deubiquitinase"/>
</dbReference>
<keyword evidence="4" id="KW-0833">Ubl conjugation pathway</keyword>
<keyword evidence="7" id="KW-0175">Coiled coil</keyword>
<gene>
    <name evidence="11" type="ORF">NEOLEDRAFT_1060414</name>
</gene>
<dbReference type="Pfam" id="PF20255">
    <property type="entry name" value="DUF6606"/>
    <property type="match status" value="1"/>
</dbReference>
<dbReference type="STRING" id="1314782.A0A165U464"/>
<evidence type="ECO:0000256" key="2">
    <source>
        <dbReference type="ARBA" id="ARBA00012759"/>
    </source>
</evidence>
<feature type="coiled-coil region" evidence="7">
    <location>
        <begin position="567"/>
        <end position="601"/>
    </location>
</feature>
<keyword evidence="12" id="KW-1185">Reference proteome</keyword>
<evidence type="ECO:0000256" key="1">
    <source>
        <dbReference type="ARBA" id="ARBA00000707"/>
    </source>
</evidence>
<dbReference type="Pfam" id="PF12359">
    <property type="entry name" value="DUF3645"/>
    <property type="match status" value="1"/>
</dbReference>
<sequence length="3120" mass="354631">MESDTTLTDENLLYLIHNIFLPPKLPQKDDTNSRNQQALCEVVRRCIKMYMDALPTHERPRWLAMGKMMGYLALVQQYDKVPQPQTVDAIEQMQPDDVLAFLIRAQNAGLILRKCHDRLIVESFEVSLPNAVILGAKGKLLCSYPGPAIAVPQSIVENREFLKELVSFLAHMDEDVFSDAAAMTTKAKTTVHEIRDTTHPRYITELLTGILRGLGNPEDIHRIRKRIADDVLYHDALLPWRRSPLWLVIRVALQTSLRDDLAGHTQYKSFMSFLMAEILRLTVHREPGLPSDLISCMHKKVARRVYKLGSVCPELVLNKVYESGEAAQGLLQKRWAIVQKKQESLAPWDPNGLDFLADTHLTLLNSKSYILQVLEGKTGTSASCDFQPEPLHRIMGIDDFDKPSLTSFFNKNPIIALADFEHVVEVGIDDWVGNHLLSEEACTSVARWVKEYYEFASVAYNSDPRLWSVMLLTVFDLWKAIDQLAVAQCPLLRHYSPEVTEHLLEPLIVSKAEQMNRLSSLIRYLRGRHRHADTRKSVFDNSQGVLSFNVHFYETSLRHQELKLRIEAEAKSRREARVQELERLNEQHRSLIREADSLSHKYQLNRMGDEVHKKKKCRKCSLTRQAAALTISVHEWPLPENEMQARSVVVELDCPISYRIWRDTTYAILHDVCLPPDAKSLPKGDAKVILEGYPQLQTFHRLYGSRRVMLASDTKSFTKSHYRSVSIPSTKSSVCVNHGLHWSLFDDRGKIWIGHPFTNCSTKERCTFVLPSISPYANLQYAIDGTEHTSNQILADQMSCHRDIDLHEYVAFGSLRGGSRLQWLNLLRELHAQSLTLHKEEVQMLILQAIWQIGPLSQDNLGTPIWKWHEELSCRHFTVAILEQLEQSVTAISANWTEVISMQTLIAIVARVLISAKSEQVLDRATRLLRGARDVSYLWTRKLRQALEETMDGNLVRSLQQRLCEVACTCRSTYDVGRSNIQKFMTSDEDVSILIECGIVLYDNLPSEVEKMPSLFRTMLNHDTRLSLMIEPLLSMEIQRASGGLDTAVSAFWPGYIAGTRWKVLSGTGTGHWFTADTASGSVGRISSRVHLNILTFQLLINGKPSSRLPREFVEHPTYRRIFGLKILNVVPSDVPGLQFTTRDIVYGYQVSFALHSRENLLIIQARRMGEDLELIPYTRFEGDLPYFLVHDCVHWLNKRSNQVEFRPLETLWTSSPTNWSIKLDTGSMVMQRYYAGEQFSLIDCRSATFCRIASCLNPLETKQYLMVTFAHAPERSTLQVDLPRYRLSFALNGSQELECQSFPGMVVDRNQSIGTMLGLMNQLVLCTTGTTDGNQMDPSVCRCVLIPFGKVVHRVDGIDNVITIDMHSGRSVRYMKYNVDFDLGRLTSTASLTSRLYKVYLHALTSGCLPDPLTGWTGTEEALRDLGSAVCRSFQSLDIEDTRILDDIQRLTPHRRYYPSHLKAMQTVLWSDLPPTAQHFAFEVYSRDIMLYAESLSMFGDEAGKARQDRIIVPDGMHLTERAACRNRVFAGASCSGVEFPFMNECRDVEYHSRDCMSDTNAETRVQHVAALVKSWPGELDTCVDLLDVFKGWRTISGVRQLGETLSYSREWIETQLSETWMTLYDLCRRKGGKSNKKFQLVFTLPAIVYGPQRHSSAKDLVPILLAFASMGCFCDIPPPSSPPSRYDFTAGFAPRRDQLLHLTESCAIDFEFSLAAHLPADPGESLTQLSRRRQLHYTRLHQTESHQATEALISQWPCEQPSRPTQTFETIDIKMLTLRASPLFSSWYHNVVLRDHVAEIQVILRARQIKGTSSSSSYWFSPSEDLPRSFPDHAMITFDYLFSRGSPSPRYSVGQIALGLPDEMGRSEDESSPLGSLPLLKKLVFELRASADLTFLRNYGNDLANSLDMLSHQQPPMRKCLLTPNLAQCIMDYWDASRQHVDRLFLSIRQQLEPDAHSITADSIMLRAGLRPRITKKICLWFLTQQLRDTVPDRWRALFIDFAQALLKYQRSQRLVRSALLGQAEEMFTELRGEDDGPHTHNLDWLLIQIDSNFLAWTIQVCVAQEMIRPSSQSNTVSQLNMGEGKTSVIVPFVVSTIADGKKLARVIVLKSLAKQMFQLLVERLTGLTNRQIFYMPFSRSMKTSAFNVKQIRDLYKTCMESGGILVVQPEHILSFKLMSIERTLSTVNQGHAGVFRDLLETQRWCETNCRDILDESDEILQVRYQLIYTMGQQEALEHAPERWTTIQQVLFLVMNVALQLKNELQSGLDVGDSSNGCFPSIRVIRPEAGTRLISDVLDHISHGALPNCPLALIPNHLKEPTSCFITNNHLSRADYNRVQDYWQEGNSWKTLLLLRGLFAHGILLYILKERRWRVDYGLDLSRSLLAVPFKAKDVPTPRAEFGHPDVAILLTCMSYYYQGLSAENLELCFDLLFKLDNPTLEYELWVREGGPAIPEELRKLSGINPSDMEQRTQLVIPLFSRNHAVVDFYMSQMVFPKAAKGFPSKLTTSGWDIARVGNHVTTGFSGTNDNRYLLPATIAQRDTPERLGTNAEVLCNLLRPENEAYQCPQGLHDQQLSATSLVKFLIGQRPDVRVLLDVGAQILELGNGQVARLWLSLRPDVAAAVFFNDVDELEVMTQDGVREPFISSPFRSQLDKCLVYLDDAHTRGTDLKLPSGSRAAVTLGPKVTKDRLVQGCMRMRKLGRPGGHSVMFVAPREVDTKIREAARKDCHEQVTTLDVVRWAIFETCANIQHHVPHWVQQGIDYYAREKAWQEYHSCVDPSTSILASAWLQVEAQPLEAMYGNVDGDGAGVSLIRAGSMIPEIRERCEMLGVTSLHDPRAEEEQEREVSHEMEREWQVERPAKVKPASHRLHPDVLHFVRTGKVVSGSNALSKAFSSINEASSHLSLWSRQLLATTDFHTTTTGKSAGRPSGDYLRPVHWIVSNKCVESETRVLVIMSPYEVNELLPEIRKSSNVHLHVYTPRVTQTMRSCDDLRLYCIPPLPVSWQLPEPIIIAQLNLVAGQLYLNDYDAYQLLCDFLGLCTREVRDVGGVSIQSDGFIKPEDRPGNFYRICPFKESPLTYLKALISFRRKGMTWLPTDLGKMFHGRFLSQKDFE</sequence>
<evidence type="ECO:0000256" key="5">
    <source>
        <dbReference type="ARBA" id="ARBA00022801"/>
    </source>
</evidence>
<dbReference type="GO" id="GO:0006508">
    <property type="term" value="P:proteolysis"/>
    <property type="evidence" value="ECO:0007669"/>
    <property type="project" value="UniProtKB-KW"/>
</dbReference>
<dbReference type="GO" id="GO:0004843">
    <property type="term" value="F:cysteine-type deubiquitinase activity"/>
    <property type="evidence" value="ECO:0007669"/>
    <property type="project" value="UniProtKB-EC"/>
</dbReference>
<comment type="catalytic activity">
    <reaction evidence="1">
        <text>Thiol-dependent hydrolysis of ester, thioester, amide, peptide and isopeptide bonds formed by the C-terminal Gly of ubiquitin (a 76-residue protein attached to proteins as an intracellular targeting signal).</text>
        <dbReference type="EC" id="3.4.19.12"/>
    </reaction>
</comment>
<feature type="domain" description="DUF6606" evidence="10">
    <location>
        <begin position="15"/>
        <end position="280"/>
    </location>
</feature>
<dbReference type="PANTHER" id="PTHR13367">
    <property type="entry name" value="UBIQUITIN THIOESTERASE"/>
    <property type="match status" value="1"/>
</dbReference>
<dbReference type="InterPro" id="IPR046541">
    <property type="entry name" value="DUF6606"/>
</dbReference>
<name>A0A165U464_9AGAM</name>
<dbReference type="PANTHER" id="PTHR13367:SF34">
    <property type="match status" value="1"/>
</dbReference>
<evidence type="ECO:0000256" key="6">
    <source>
        <dbReference type="ARBA" id="ARBA00022807"/>
    </source>
</evidence>
<evidence type="ECO:0000256" key="3">
    <source>
        <dbReference type="ARBA" id="ARBA00022670"/>
    </source>
</evidence>
<evidence type="ECO:0000256" key="4">
    <source>
        <dbReference type="ARBA" id="ARBA00022786"/>
    </source>
</evidence>
<evidence type="ECO:0000259" key="10">
    <source>
        <dbReference type="Pfam" id="PF20255"/>
    </source>
</evidence>
<keyword evidence="3" id="KW-0645">Protease</keyword>
<evidence type="ECO:0000259" key="8">
    <source>
        <dbReference type="Pfam" id="PF12340"/>
    </source>
</evidence>
<dbReference type="EMBL" id="KV425561">
    <property type="protein sequence ID" value="KZT27616.1"/>
    <property type="molecule type" value="Genomic_DNA"/>
</dbReference>
<proteinExistence type="predicted"/>
<evidence type="ECO:0000256" key="7">
    <source>
        <dbReference type="SAM" id="Coils"/>
    </source>
</evidence>
<dbReference type="Proteomes" id="UP000076761">
    <property type="component" value="Unassembled WGS sequence"/>
</dbReference>
<dbReference type="InterPro" id="IPR022105">
    <property type="entry name" value="DUF3645"/>
</dbReference>
<evidence type="ECO:0000259" key="9">
    <source>
        <dbReference type="Pfam" id="PF12359"/>
    </source>
</evidence>
<organism evidence="11 12">
    <name type="scientific">Neolentinus lepideus HHB14362 ss-1</name>
    <dbReference type="NCBI Taxonomy" id="1314782"/>
    <lineage>
        <taxon>Eukaryota</taxon>
        <taxon>Fungi</taxon>
        <taxon>Dikarya</taxon>
        <taxon>Basidiomycota</taxon>
        <taxon>Agaricomycotina</taxon>
        <taxon>Agaricomycetes</taxon>
        <taxon>Gloeophyllales</taxon>
        <taxon>Gloeophyllaceae</taxon>
        <taxon>Neolentinus</taxon>
    </lineage>
</organism>
<protein>
    <recommendedName>
        <fullName evidence="2">ubiquitinyl hydrolase 1</fullName>
        <ecNumber evidence="2">3.4.19.12</ecNumber>
    </recommendedName>
</protein>
<feature type="domain" description="DUF3638" evidence="8">
    <location>
        <begin position="2043"/>
        <end position="2263"/>
    </location>
</feature>
<dbReference type="Pfam" id="PF12340">
    <property type="entry name" value="DUF3638"/>
    <property type="match status" value="1"/>
</dbReference>
<evidence type="ECO:0000313" key="12">
    <source>
        <dbReference type="Proteomes" id="UP000076761"/>
    </source>
</evidence>
<reference evidence="11 12" key="1">
    <citation type="journal article" date="2016" name="Mol. Biol. Evol.">
        <title>Comparative Genomics of Early-Diverging Mushroom-Forming Fungi Provides Insights into the Origins of Lignocellulose Decay Capabilities.</title>
        <authorList>
            <person name="Nagy L.G."/>
            <person name="Riley R."/>
            <person name="Tritt A."/>
            <person name="Adam C."/>
            <person name="Daum C."/>
            <person name="Floudas D."/>
            <person name="Sun H."/>
            <person name="Yadav J.S."/>
            <person name="Pangilinan J."/>
            <person name="Larsson K.H."/>
            <person name="Matsuura K."/>
            <person name="Barry K."/>
            <person name="Labutti K."/>
            <person name="Kuo R."/>
            <person name="Ohm R.A."/>
            <person name="Bhattacharya S.S."/>
            <person name="Shirouzu T."/>
            <person name="Yoshinaga Y."/>
            <person name="Martin F.M."/>
            <person name="Grigoriev I.V."/>
            <person name="Hibbett D.S."/>
        </authorList>
    </citation>
    <scope>NUCLEOTIDE SEQUENCE [LARGE SCALE GENOMIC DNA]</scope>
    <source>
        <strain evidence="11 12">HHB14362 ss-1</strain>
    </source>
</reference>